<evidence type="ECO:0000259" key="3">
    <source>
        <dbReference type="SMART" id="SM00635"/>
    </source>
</evidence>
<dbReference type="InterPro" id="IPR026906">
    <property type="entry name" value="LRR_5"/>
</dbReference>
<accession>A0A6N2R661</accession>
<keyword evidence="2" id="KW-0732">Signal</keyword>
<evidence type="ECO:0000256" key="1">
    <source>
        <dbReference type="SAM" id="MobiDB-lite"/>
    </source>
</evidence>
<feature type="compositionally biased region" description="Acidic residues" evidence="1">
    <location>
        <begin position="57"/>
        <end position="69"/>
    </location>
</feature>
<feature type="signal peptide" evidence="2">
    <location>
        <begin position="1"/>
        <end position="25"/>
    </location>
</feature>
<protein>
    <submittedName>
        <fullName evidence="4">Kappa-carrageenase</fullName>
        <ecNumber evidence="4">3.2.1.83</ecNumber>
    </submittedName>
</protein>
<gene>
    <name evidence="4" type="primary">cgkA_3</name>
    <name evidence="4" type="ORF">BGLFYP119_00475</name>
</gene>
<dbReference type="InterPro" id="IPR053139">
    <property type="entry name" value="Surface_bspA-like"/>
</dbReference>
<dbReference type="Gene3D" id="3.80.10.10">
    <property type="entry name" value="Ribonuclease Inhibitor"/>
    <property type="match status" value="5"/>
</dbReference>
<keyword evidence="4" id="KW-0378">Hydrolase</keyword>
<dbReference type="SUPFAM" id="SSF49373">
    <property type="entry name" value="Invasin/intimin cell-adhesion fragments"/>
    <property type="match status" value="3"/>
</dbReference>
<reference evidence="4" key="1">
    <citation type="submission" date="2019-11" db="EMBL/GenBank/DDBJ databases">
        <authorList>
            <person name="Feng L."/>
        </authorList>
    </citation>
    <scope>NUCLEOTIDE SEQUENCE</scope>
    <source>
        <strain evidence="4">BgluceraseaLFYP119</strain>
    </source>
</reference>
<feature type="domain" description="BIG2" evidence="3">
    <location>
        <begin position="1311"/>
        <end position="1389"/>
    </location>
</feature>
<evidence type="ECO:0000313" key="4">
    <source>
        <dbReference type="EMBL" id="VYS75729.1"/>
    </source>
</evidence>
<dbReference type="InterPro" id="IPR032675">
    <property type="entry name" value="LRR_dom_sf"/>
</dbReference>
<dbReference type="Gene3D" id="2.60.40.1080">
    <property type="match status" value="3"/>
</dbReference>
<dbReference type="EMBL" id="CACRST010000006">
    <property type="protein sequence ID" value="VYS75729.1"/>
    <property type="molecule type" value="Genomic_DNA"/>
</dbReference>
<dbReference type="PANTHER" id="PTHR45661">
    <property type="entry name" value="SURFACE ANTIGEN"/>
    <property type="match status" value="1"/>
</dbReference>
<evidence type="ECO:0000256" key="2">
    <source>
        <dbReference type="SAM" id="SignalP"/>
    </source>
</evidence>
<feature type="domain" description="BIG2" evidence="3">
    <location>
        <begin position="1234"/>
        <end position="1305"/>
    </location>
</feature>
<feature type="domain" description="BIG2" evidence="3">
    <location>
        <begin position="1392"/>
        <end position="1470"/>
    </location>
</feature>
<dbReference type="GO" id="GO:0033918">
    <property type="term" value="F:kappa-carrageenase activity"/>
    <property type="evidence" value="ECO:0007669"/>
    <property type="project" value="UniProtKB-EC"/>
</dbReference>
<name>A0A6N2R661_9FIRM</name>
<keyword evidence="4" id="KW-0326">Glycosidase</keyword>
<dbReference type="Pfam" id="PF02368">
    <property type="entry name" value="Big_2"/>
    <property type="match status" value="3"/>
</dbReference>
<dbReference type="SUPFAM" id="SSF52058">
    <property type="entry name" value="L domain-like"/>
    <property type="match status" value="2"/>
</dbReference>
<dbReference type="SMART" id="SM00635">
    <property type="entry name" value="BID_2"/>
    <property type="match status" value="3"/>
</dbReference>
<dbReference type="EC" id="3.2.1.83" evidence="4"/>
<organism evidence="4">
    <name type="scientific">Blautia glucerasea</name>
    <dbReference type="NCBI Taxonomy" id="536633"/>
    <lineage>
        <taxon>Bacteria</taxon>
        <taxon>Bacillati</taxon>
        <taxon>Bacillota</taxon>
        <taxon>Clostridia</taxon>
        <taxon>Lachnospirales</taxon>
        <taxon>Lachnospiraceae</taxon>
        <taxon>Blautia</taxon>
    </lineage>
</organism>
<feature type="region of interest" description="Disordered" evidence="1">
    <location>
        <begin position="42"/>
        <end position="100"/>
    </location>
</feature>
<sequence>MMKKKMAMLLAFVMIVTSIEGSAFAVRGADFGSELVQITEEAEPQAGGEEISAEGFGSEEELKNEEEMASAENLGSEESVSDNVELNGETPLFSDEDEKNDTVMEEELEATGVIFDSENDTENIIADGETELFSDSGELKYENYLYTVWEDTAKITGYVGQEVSIEIPATINGYIVTEIGRSAFSGCEFEEVRLPESLVIIGDQAFDSSKLKEIIIPKNVKNMGISDYGGESSFAECKNLETVIFEEGMEKIPSFALCECKSVKNITIPESVREIAYAAFKNTGIETIKLPSLLVDIGQSSLSNCKSLKSIEIPSSVERIDRAAFAGCEFEEVRLPESLETIGTQAFDSSKLKEIIIPKNVTTMGDSYNGGKSSFAECKNLETVIFEEGMEKIPICALCECKSVKNITIPESVREIAYAAFKNTGIETIKLPPLLVDIGQSSLSNCKTLKSIEIPSSVERIDRAAFAGCEFEEVRLPESLETIGTQAFDSSKLKEIIIPKNVTTMGDSYNGGKSSFAECKNLETVIFEEGMEKIPICALCECKSVKNITIPESVREIAYAAFKNTGIETIKLPPLLVDIGQSSLSNCKTLKSIEIPSSVERIRSEAFLGCTKLNAVQIPRTVTYIGTSAFSNCPDLSIYGYSGSYAEIYANSNNIPFVVLDDEEIERGQGFDLTKDGHCIINDAPYFGYNSWKNWFGIFGYKIPLERYQEVYGDSYTKHIYEQNISTWKGNCFGMSATAALFYKKKLPVTDYVHNTGTLASGGYDNMISSNGRTYLKLNNDSELTKLIERYQIWLESNEYYQLCVKAIMNYGSGTDAERFSNVVNKIKNTKEPFLVLIKWGESKDSRAGHALVVDSSRTPQDLGDGWVRIYLYDPNNPYFGSFGDKKPVLNYTQAENRFLDVNISNGQWKMAAALNGNGESITSIGYDDSGNILRNSTVVFADVNDYPTNFNKKATFSPDKNKTNIAYASDNFEVYDESNKLVYKMEDGKVSYCDDTIVKSFIDCGYIPGMDSGISNGKLMLPRGQYRVEVETGYISYMTDNDYAGIVTKDKAVVKNTDSTSLSVSSTSSNKVNIVIEDAQSDSYTSVETDIVADKNGCEVSLEDKKLNINTENQQQVDVSVIGNGKENEIENVPIDSTTDIDLNEEHTEHTWDSGKITKKASCTEDGEKIYTCTVCGKTNKTVIPATGHRLGAWRTTRAATALATGIQKRSCSGCDYAQTRTIAKLKPTIKLSVPQSKTLPMTLKKSFTVKVSGLAKGDSVKSWSSSNKKIVTVTSKGKLSARKTGTVKITVTLRSGKTAWFKVKVQKSAVKTSKITGISKKVTLNKGKKYTLKPVLTPVTTLDKVKYSTSNKKVATVNSRGLIVAKGAGRATITVTAGRKKAKIVVTVPKVKTTKITGVKTSLTLKRGKSYRIRAKAYPKNSDEKITYSSSNKKIATVTSKGVIKAVKKGKVTITVKSGRKSVKVKLTVK</sequence>
<dbReference type="RefSeq" id="WP_156352425.1">
    <property type="nucleotide sequence ID" value="NZ_CACRST010000006.1"/>
</dbReference>
<dbReference type="PANTHER" id="PTHR45661:SF3">
    <property type="entry name" value="IG-LIKE DOMAIN-CONTAINING PROTEIN"/>
    <property type="match status" value="1"/>
</dbReference>
<proteinExistence type="predicted"/>
<dbReference type="InterPro" id="IPR008964">
    <property type="entry name" value="Invasin/intimin_cell_adhesion"/>
</dbReference>
<dbReference type="InterPro" id="IPR003343">
    <property type="entry name" value="Big_2"/>
</dbReference>
<dbReference type="Pfam" id="PF13306">
    <property type="entry name" value="LRR_5"/>
    <property type="match status" value="3"/>
</dbReference>
<feature type="chain" id="PRO_5027008732" evidence="2">
    <location>
        <begin position="26"/>
        <end position="1472"/>
    </location>
</feature>